<evidence type="ECO:0000313" key="2">
    <source>
        <dbReference type="Proteomes" id="UP001208689"/>
    </source>
</evidence>
<sequence length="124" mass="14700">MLLSKAERLFFMSDEHLSSANYEKVILHRVFRKIEKLEEELAILVHSELFKDAEQSSRSSNDALFRIYKMLIEKVDKPVIALTKDAEDYIKSIQELREQSYKEKISDEQIIEKALKRYFAIIED</sequence>
<organism evidence="1 2">
    <name type="scientific">Candidatus Lokiarchaeum ossiferum</name>
    <dbReference type="NCBI Taxonomy" id="2951803"/>
    <lineage>
        <taxon>Archaea</taxon>
        <taxon>Promethearchaeati</taxon>
        <taxon>Promethearchaeota</taxon>
        <taxon>Promethearchaeia</taxon>
        <taxon>Promethearchaeales</taxon>
        <taxon>Promethearchaeaceae</taxon>
        <taxon>Candidatus Lokiarchaeum</taxon>
    </lineage>
</organism>
<proteinExistence type="predicted"/>
<name>A0ABY6HR59_9ARCH</name>
<dbReference type="Proteomes" id="UP001208689">
    <property type="component" value="Chromosome"/>
</dbReference>
<gene>
    <name evidence="1" type="ORF">NEF87_001331</name>
</gene>
<evidence type="ECO:0000313" key="1">
    <source>
        <dbReference type="EMBL" id="UYP45046.1"/>
    </source>
</evidence>
<protein>
    <submittedName>
        <fullName evidence="1">Uncharacterized protein</fullName>
    </submittedName>
</protein>
<keyword evidence="2" id="KW-1185">Reference proteome</keyword>
<dbReference type="EMBL" id="CP104013">
    <property type="protein sequence ID" value="UYP45046.1"/>
    <property type="molecule type" value="Genomic_DNA"/>
</dbReference>
<reference evidence="1" key="1">
    <citation type="submission" date="2022-09" db="EMBL/GenBank/DDBJ databases">
        <title>Actin cytoskeleton and complex cell architecture in an #Asgard archaeon.</title>
        <authorList>
            <person name="Ponce Toledo R.I."/>
            <person name="Schleper C."/>
            <person name="Rodrigues Oliveira T."/>
            <person name="Wollweber F."/>
            <person name="Xu J."/>
            <person name="Rittmann S."/>
            <person name="Klingl A."/>
            <person name="Pilhofer M."/>
        </authorList>
    </citation>
    <scope>NUCLEOTIDE SEQUENCE</scope>
    <source>
        <strain evidence="1">B-35</strain>
    </source>
</reference>
<accession>A0ABY6HR59</accession>